<dbReference type="InterPro" id="IPR010071">
    <property type="entry name" value="AA_adenyl_dom"/>
</dbReference>
<comment type="caution">
    <text evidence="5">The sequence shown here is derived from an EMBL/GenBank/DDBJ whole genome shotgun (WGS) entry which is preliminary data.</text>
</comment>
<dbReference type="EMBL" id="JBHMCA010000021">
    <property type="protein sequence ID" value="MFB9443437.1"/>
    <property type="molecule type" value="Genomic_DNA"/>
</dbReference>
<sequence length="1015" mass="106124">MDATLERTVRTELPVTPAQLGLLVAHARAAGPSAYHTLYRLDLDPRYSAEAVSRALSGAVALRPTMRQIFGLLPRPHARLVAPVADVVTLQVAVAAVDFADAVSSVAGQIGQPAFDPGTEPAHRCAVVRAEEGTACTVLLAVHCLLLDAVSIGPFADDLADLLTAPPTAAELAMRVADREAAHVEHLEASPAPTARDRSAAWARRLRRVPSLELAPVPGRPARTSLTGGQVRGEVDAGACLGFPPQVLFAGLYAATLARHANTSQVVIGTEVGRSADPLPVIVEVDWAHTVDAYLSTVVGPAVEAARADADISLAQLTAETGRGPLHAAVLAVAATEPHRAYAAVRAVRRLGNGTVRSDLRLGVTPQDGHWLVELEYDRELIAPAVADGLLASLRTAVRRAVDDRTRTLAELFTDASTAASVRSDGRHPRATAGLYEAVEAVARQQPTAVAVREPGRDLTYADLLATAGRMAGGLAARGVGPGDVVGLAVDSGLADSVAAIVAVLRLGATFLPLDATVPRRRLDDMVRSASCRLVIGAPVASAAPAVPVAELATAAAVASAADPDAPVYVMYTSGSAGAPKGVLMGQAWLAELAAWQIDALAMNGDSRFLQYAPLSSDVCFQEIVPTLLCGGTVLSLAPADRRDPLAVLRHVADTGATHVYLPTAALRPMVQLIGDRGTHLPDLRYLCVSGEQLTVDEQEREFLRRHPHCTLVNHYGPTETQAVTTYRLRGDDPAWPGHVPIGVPLPGVAAYVVDATGHLAPPGVVGELHLGGRCLAAGYLNDPELTAARFVPDTFGPAGGLMYRTGDLVVRNDRDELVFLGRLDSQVKIQGQRVELGEIEVVAARVLGVRQAVAAVRGEQIALFLLPHPGAAPDPSRVREHLAATLPAHMRPQWIVPVTAVPTTTSGKTDRAALLHRLDELLAAGGHGDAARPPVHLGALERDLAALWSRILGVGDIPHDHSVFDHGASSLTVLDALTAIHAAYGVTVPVADLYAAPTVAGIAAAIRAGAGTLR</sequence>
<reference evidence="5 6" key="1">
    <citation type="submission" date="2024-09" db="EMBL/GenBank/DDBJ databases">
        <authorList>
            <person name="Sun Q."/>
            <person name="Mori K."/>
        </authorList>
    </citation>
    <scope>NUCLEOTIDE SEQUENCE [LARGE SCALE GENOMIC DNA]</scope>
    <source>
        <strain evidence="5 6">JCM 3307</strain>
    </source>
</reference>
<dbReference type="InterPro" id="IPR042099">
    <property type="entry name" value="ANL_N_sf"/>
</dbReference>
<dbReference type="PANTHER" id="PTHR45527">
    <property type="entry name" value="NONRIBOSOMAL PEPTIDE SYNTHETASE"/>
    <property type="match status" value="1"/>
</dbReference>
<dbReference type="Pfam" id="PF00550">
    <property type="entry name" value="PP-binding"/>
    <property type="match status" value="1"/>
</dbReference>
<dbReference type="Gene3D" id="3.40.50.12780">
    <property type="entry name" value="N-terminal domain of ligase-like"/>
    <property type="match status" value="1"/>
</dbReference>
<dbReference type="Pfam" id="PF13193">
    <property type="entry name" value="AMP-binding_C"/>
    <property type="match status" value="1"/>
</dbReference>
<dbReference type="InterPro" id="IPR020806">
    <property type="entry name" value="PKS_PP-bd"/>
</dbReference>
<keyword evidence="3" id="KW-0597">Phosphoprotein</keyword>
<keyword evidence="2" id="KW-0596">Phosphopantetheine</keyword>
<dbReference type="InterPro" id="IPR009081">
    <property type="entry name" value="PP-bd_ACP"/>
</dbReference>
<evidence type="ECO:0000313" key="5">
    <source>
        <dbReference type="EMBL" id="MFB9443437.1"/>
    </source>
</evidence>
<dbReference type="InterPro" id="IPR023213">
    <property type="entry name" value="CAT-like_dom_sf"/>
</dbReference>
<keyword evidence="6" id="KW-1185">Reference proteome</keyword>
<dbReference type="PANTHER" id="PTHR45527:SF1">
    <property type="entry name" value="FATTY ACID SYNTHASE"/>
    <property type="match status" value="1"/>
</dbReference>
<dbReference type="SUPFAM" id="SSF56801">
    <property type="entry name" value="Acetyl-CoA synthetase-like"/>
    <property type="match status" value="1"/>
</dbReference>
<dbReference type="Gene3D" id="3.30.559.10">
    <property type="entry name" value="Chloramphenicol acetyltransferase-like domain"/>
    <property type="match status" value="1"/>
</dbReference>
<evidence type="ECO:0000256" key="1">
    <source>
        <dbReference type="ARBA" id="ARBA00001957"/>
    </source>
</evidence>
<dbReference type="InterPro" id="IPR045851">
    <property type="entry name" value="AMP-bd_C_sf"/>
</dbReference>
<dbReference type="SMART" id="SM00823">
    <property type="entry name" value="PKS_PP"/>
    <property type="match status" value="1"/>
</dbReference>
<dbReference type="InterPro" id="IPR025110">
    <property type="entry name" value="AMP-bd_C"/>
</dbReference>
<name>A0ABV5M3L1_9ACTN</name>
<dbReference type="Gene3D" id="3.30.300.30">
    <property type="match status" value="1"/>
</dbReference>
<dbReference type="InterPro" id="IPR036736">
    <property type="entry name" value="ACP-like_sf"/>
</dbReference>
<dbReference type="CDD" id="cd05930">
    <property type="entry name" value="A_NRPS"/>
    <property type="match status" value="1"/>
</dbReference>
<dbReference type="InterPro" id="IPR001242">
    <property type="entry name" value="Condensation_dom"/>
</dbReference>
<dbReference type="Pfam" id="PF00501">
    <property type="entry name" value="AMP-binding"/>
    <property type="match status" value="1"/>
</dbReference>
<dbReference type="Proteomes" id="UP001589608">
    <property type="component" value="Unassembled WGS sequence"/>
</dbReference>
<dbReference type="SUPFAM" id="SSF52777">
    <property type="entry name" value="CoA-dependent acyltransferases"/>
    <property type="match status" value="2"/>
</dbReference>
<dbReference type="Gene3D" id="3.30.559.30">
    <property type="entry name" value="Nonribosomal peptide synthetase, condensation domain"/>
    <property type="match status" value="1"/>
</dbReference>
<feature type="domain" description="Carrier" evidence="4">
    <location>
        <begin position="936"/>
        <end position="1011"/>
    </location>
</feature>
<gene>
    <name evidence="5" type="ORF">ACFFTR_10110</name>
</gene>
<evidence type="ECO:0000313" key="6">
    <source>
        <dbReference type="Proteomes" id="UP001589608"/>
    </source>
</evidence>
<dbReference type="Pfam" id="PF00668">
    <property type="entry name" value="Condensation"/>
    <property type="match status" value="1"/>
</dbReference>
<dbReference type="NCBIfam" id="TIGR01733">
    <property type="entry name" value="AA-adenyl-dom"/>
    <property type="match status" value="1"/>
</dbReference>
<evidence type="ECO:0000256" key="2">
    <source>
        <dbReference type="ARBA" id="ARBA00022450"/>
    </source>
</evidence>
<dbReference type="PROSITE" id="PS50075">
    <property type="entry name" value="CARRIER"/>
    <property type="match status" value="1"/>
</dbReference>
<dbReference type="Gene3D" id="1.10.1200.10">
    <property type="entry name" value="ACP-like"/>
    <property type="match status" value="1"/>
</dbReference>
<comment type="cofactor">
    <cofactor evidence="1">
        <name>pantetheine 4'-phosphate</name>
        <dbReference type="ChEBI" id="CHEBI:47942"/>
    </cofactor>
</comment>
<organism evidence="5 6">
    <name type="scientific">Dactylosporangium vinaceum</name>
    <dbReference type="NCBI Taxonomy" id="53362"/>
    <lineage>
        <taxon>Bacteria</taxon>
        <taxon>Bacillati</taxon>
        <taxon>Actinomycetota</taxon>
        <taxon>Actinomycetes</taxon>
        <taxon>Micromonosporales</taxon>
        <taxon>Micromonosporaceae</taxon>
        <taxon>Dactylosporangium</taxon>
    </lineage>
</organism>
<proteinExistence type="predicted"/>
<protein>
    <submittedName>
        <fullName evidence="5">Amino acid adenylation domain-containing protein</fullName>
    </submittedName>
</protein>
<evidence type="ECO:0000256" key="3">
    <source>
        <dbReference type="ARBA" id="ARBA00022553"/>
    </source>
</evidence>
<accession>A0ABV5M3L1</accession>
<evidence type="ECO:0000259" key="4">
    <source>
        <dbReference type="PROSITE" id="PS50075"/>
    </source>
</evidence>
<dbReference type="SUPFAM" id="SSF47336">
    <property type="entry name" value="ACP-like"/>
    <property type="match status" value="1"/>
</dbReference>
<dbReference type="RefSeq" id="WP_246655638.1">
    <property type="nucleotide sequence ID" value="NZ_CP061913.1"/>
</dbReference>
<dbReference type="InterPro" id="IPR000873">
    <property type="entry name" value="AMP-dep_synth/lig_dom"/>
</dbReference>